<dbReference type="GO" id="GO:0006979">
    <property type="term" value="P:response to oxidative stress"/>
    <property type="evidence" value="ECO:0007669"/>
    <property type="project" value="InterPro"/>
</dbReference>
<sequence length="4175" mass="450373">MLRQNIMKKRTRRQSAKSRRSSIERLEARNLLASDWTNPVVWEDVNSDGRISALDALNVINQINREGLNEDLSSVRPASERYFYDVNGDARLTAADALWVINALNRNSTIPVELRESEDSLGLSDVKTLRISIGESAQQTRKYRFRLDTFWGDQSASNVLDSVSVYLVSENASDLNDESTTDRSLLTVTPRGIASGNERVRFDGNVVEVDLSSAGDLQGALLEFRPLWAGNLSSRVVVTPLTNEVRSANLVSAAYSPNFAVQPGQATDTTVLQSKETFAISLQDVSFDRDLETTSVTLSIKNEGSAIGAGSVLTFQNLPTGVEVLNRSGITSDGLPYVSLRNAIPSGWLGKNATTLPITVNLTGVRTRFGKTRIGLLATGENQAPTVSSIPPREVAIGSTGRINIAASDANGDLLSYVMRDRDGLTAVTISGTELIVRPEPGDQGTYEIVVAVSDGLLSTEQKIEINVPELTEGDTRIAGTVLGIDGSPLAGVPIELGGYFDTTDESGRFEIALPTMLVPTARFDIAIPVGDVQFDPFNTGTQTIPFRRARHEPGTGTDLANPRLHPNLVSSFLDASVVYGSDEARATALRTLSGGKLKMDAGNLLPANTDENFPDGPLENDNEGRSDPSTLFSTGDTRANENVALLSLHTVLVREHNRLTDLFAAENPAANDETLYQRARQVVGGLLQQITYSEYLPALLGQDAIAPYDGYDPEVNPSQSALFAVAAFRLGHSQVFSELERLDTDGNSLPGGPIALKDAFFSTDPIRLDGIDPFLRGLVQSRAESIDPFVIDDLRNFLFGPPGSGGMDLAAMNIQRGRDMGLPSYNQARIDFGLAPAATFDEISSDSSIVSSLQNTYQSVDDVDVWVGGLSEDHVAGGATGELFSRIIADQFQRARDGDRFWFQNGVFNESDLDLIQQTTLAGLIERNTEISGLPDSVLTPDLSTKMELGDGTASDTLISEYRTFSGVGNNQTQPELGAVGTPLVQNHSLGYSDGFNSPAGENAPNPRTISNNVQADRGASASASLSGMMVYWGQLIDHDLGLTPGGVSDTLKIFGDLKEGTDSYPFVAERLGLVLGHDAYVGALNEIERPIYLPVLDMANSVTVDPNAMTMVTTANIPMAELGIAAGTLKNRQGQLFSGNISITEVPRDLTPASLPDNLIPEMVVTIQPADMVFETPAPLSLPNTAGYEPGAIVDLYSINPTTGEFDDVGDGVVSADGLQITTTSGGVRNSSWHFFCPPNPDSSNNPQNPHPGCPTCPSATGTASSDVEFQTGALIETHDLVSYNSLGVQRGVSLVYDSIRADPRPVIHFGFDRVASNFPEVFLTGRVDSAAFTSGGIGTVDNGLLPGENIWAIPDGQTTARGAIQLDLRNLRTGTYQYTTYPRLLVGDDGRFRNVVNTEFQSILTHVNTRESVFGAGWGVSGLREAKLDWRSAGGGGGGGGITAYFLDNVLIVDGDGGEILYQRDPSKENQFKSFASGDYSTLTQEGLNSLVHRMKNGTTYRYEFVFGENRSGRPETLQLISMTDRNGNTTSYRYDNGIGITEIVDPVGLSTTFVYVGDHVASITDPAGRTTKLSVENNGLTSIEDPDTTVRTWSYDELGHMVSETTKRGFEQQAFFDFSGRTYQAIREDGQLIEYQPLQTIGLLPPDQTRNFTNPPNAFERLSEATVPYVDGNGNLIETVVDGRGQSTEERDSVGNVRRITRNEENQVSNVIDGRGNLTEYRYDNLGNVVEIIDEVVSGAVAFEASISWTGAIDNQWNNPLNWNEERVPTSVDRVLIRRTNEAIGSVVVGQAPVNVDALDSSLPITIDGVALTLRGQSRLQDDLGVVAGGQLVVTGNDSDLIVLGQISDDEGEIIARDGATIEFISVDKIIDADGSIALGIRAIGSESSVKFSNLTSIAAIPRRLTISALEGGAVDLGSIEAPVGLQLEASNSGVINLARATSLIGGGISISGGTINGIESLERISDTNISISAGSVLELPLLLSTFEEGGATSQSRFDISEAATLIFRSLESSSYISASLRTGGEVQAPELLEANNFFFDVQGDSRFDAPKLTRATRGEVRFQNVNAFPIAQISDFDYSTVRVRDISVTMPLLTSYAEPDSLAGMSAFQVTGEGAELSLPALATFIDSGAGQAATTFLAEDGGTLNIPLLIQSNTARFEARRGGTIRLPELVAFNNSNVIVASESAIETPKLETFTSGFLQLTGSGQFPSERITGLDFASVHVTDKVVSFPLITSYLEPNQLAGMSSLRVSGENAELSLPELATFVDSGAGQAVTTFLAEDGGTLSIPLLTQSNTATFEARRNGVVQLPELTNFDRSTVSISDGGVFEAPMVESIESGTVTVVGDVTFPFDQITSLNDTLVNVRGGQVSLPQISTVTTASFRLSNSGMVTLPELVDFRGSEVIVSDGSAFEADKLETLSGTLEIFGSGLFPTSQLTDIDQASIKATDAAVSFPLITSYQESGNPFGGSIRAIGVSTTLSFPALANIIDSPVAGTVFSAEQGGLLELPRLTSSNTASLRAQGGGKIDLPTLTIVENSDVIVGDGSLFVAPLLTTLTGSLAITGSGQFPTNQISNIDEATITVVDAVVSFPLITSYVESGRPFGGSVRVSGLSASLSFPALESIVDSPVAGTVFSADQGGVLELPLLISSNTAGLRAQNGGTVEAPKLTTIENSEVIVGDGSIFMAESLRSVTGRLSITGSAAFPASQVTSVGNTAVTVLDSSVVFSGLTTVELNGTNRLEFQATGQEALLSFPNLITLSVGDAGTSSFAFSANNGASLRLASFVNADADRVRFNLTNNSRAALLSLADTAGIELNSDATSEFFFDEPPNGEGEFLNQSTFFSASELAGSVTAAEGEDDEEPTEPQTVFSRTFRYDPIFNQMVYESDGLGRQTLYQIDPRNGNVLSVTNEVGSQRSFPEDTSIAIDVSGADYRYIDFDGDQSRELAFTSGTQLFVGTETDGTVDALVAFESEDAITSFSEGDFNQDGLQDVAIATRTSASVLLRTASGGFEELSILADSDELVSMAALEDLDGDGVDELVVGQRAFDPNSRTFGTQLDFYRRSGNETILAGGYLEEFTQNGPVSSIKAGDFDRDGERDLLLLVTQLVDERGSSLSFLRVAWGTSTLQYEGDGFLGQTNTAARMEFELIDSDLDGNLELVSPTLRNVEINSDRSLDYLQVADVDRFLTDLSLADLNDDGRLDIIGIVRGDNATQRLDQQPGNLVIRLSAADGGFLNPFSVAVGDDPRNVFVEDFDNDGRLDIRTRHKANDADSSELHTIFAAHERFFGAIGDSDDQITRYSYTPQGLVDTMTDPFGRVMDYDYDQFGRLITTTMAKGTPDEVVYRNEYDQSKVGGRAGMPTATIDANGNRTEFDYLAMNPVERISEADPDGDGPLTSPETTFFYDEELNMTLVVDPLGHETRYEFDERDRQVTVIEADPDGDGPLEQPITRYEYDGNDNLTSTTDPLGNGSQNEYDARNRLVKSIDPDGGGIRYEYDLDNNLIALIDPVGNRTEFVYDSRDRLVSEVDPLGAITQYRYDGANNLIEKVDRNGRVTQFHYDDLDRLVTENWLVGEEIVNTITSVYDIVGNLESITDVYSDLTFTYDSLDRVKSVDNAGTPEAPNVLLEYTYDGNGNVLTVIDTIEGEAGATTSYAYDGLDRLATLQQTGTDVADKLVDFSYNAIAQYTGIQRYSDTVRSQLSVQSSYLYDSLNRLKNLSHDNASGERLSFFDFRYDVASRITRIEDVHGVTDYQFDDRDQLTAAERSDSDARGDEAFVFDANGNRVSSELHGDGYVTGDSNRLLSDGTFSYEYDDEGNTVKRIEIATGNYRIFEWDHRNRLLALNDFMGNGILYQEIKFNYDAMNRRITKVVRVSPNSEFEESTIFFIYDVENVIIDLTLSSNSGEIATFEESVRYLHGIDTDQVISQETAKLSANIRLDWLLTDQLGTIQAIASANGTEVSTFRYDAFGNRKDDESQIGRYGFTGREIDEESGMIYSRSRYLNPVVGRFFSEDTIGFEGLDANLYRYVTNSPLQYVDADGKLPRIFSGEGFDVFANTAGDTASPGSRVEHGPRHVDIKHKDGITKVKVDDLSKMGAGDRLDGKKIPANVRKKIKNASDSIIGEFDKQIRWPNQAGKISLKCLRFLGFVGAVVDIMTPQTLQCIPEEGCNPENN</sequence>
<dbReference type="PANTHER" id="PTHR11475:SF4">
    <property type="entry name" value="CHORION PEROXIDASE"/>
    <property type="match status" value="1"/>
</dbReference>
<dbReference type="NCBIfam" id="TIGR03696">
    <property type="entry name" value="Rhs_assc_core"/>
    <property type="match status" value="1"/>
</dbReference>
<keyword evidence="2" id="KW-0964">Secreted</keyword>
<dbReference type="Pfam" id="PF25023">
    <property type="entry name" value="TEN_YD-shell"/>
    <property type="match status" value="2"/>
</dbReference>
<dbReference type="CDD" id="cd09822">
    <property type="entry name" value="peroxinectin_like_bacterial"/>
    <property type="match status" value="1"/>
</dbReference>
<dbReference type="Pfam" id="PF03098">
    <property type="entry name" value="An_peroxidase"/>
    <property type="match status" value="2"/>
</dbReference>
<feature type="region of interest" description="Disordered" evidence="6">
    <location>
        <begin position="1241"/>
        <end position="1265"/>
    </location>
</feature>
<keyword evidence="9" id="KW-1185">Reference proteome</keyword>
<protein>
    <recommendedName>
        <fullName evidence="7">Teneurin-like YD-shell domain-containing protein</fullName>
    </recommendedName>
</protein>
<dbReference type="Proteomes" id="UP000225740">
    <property type="component" value="Unassembled WGS sequence"/>
</dbReference>
<keyword evidence="5" id="KW-0325">Glycoprotein</keyword>
<dbReference type="InterPro" id="IPR019791">
    <property type="entry name" value="Haem_peroxidase_animal"/>
</dbReference>
<dbReference type="NCBIfam" id="TIGR01643">
    <property type="entry name" value="YD_repeat_2x"/>
    <property type="match status" value="5"/>
</dbReference>
<dbReference type="SUPFAM" id="SSF69318">
    <property type="entry name" value="Integrin alpha N-terminal domain"/>
    <property type="match status" value="2"/>
</dbReference>
<feature type="domain" description="Teneurin-like YD-shell" evidence="7">
    <location>
        <begin position="3702"/>
        <end position="4034"/>
    </location>
</feature>
<dbReference type="SUPFAM" id="SSF48113">
    <property type="entry name" value="Heme-dependent peroxidases"/>
    <property type="match status" value="2"/>
</dbReference>
<dbReference type="InterPro" id="IPR031325">
    <property type="entry name" value="RHS_repeat"/>
</dbReference>
<keyword evidence="4" id="KW-0677">Repeat</keyword>
<dbReference type="GO" id="GO:0004553">
    <property type="term" value="F:hydrolase activity, hydrolyzing O-glycosyl compounds"/>
    <property type="evidence" value="ECO:0007669"/>
    <property type="project" value="InterPro"/>
</dbReference>
<evidence type="ECO:0000256" key="5">
    <source>
        <dbReference type="ARBA" id="ARBA00023180"/>
    </source>
</evidence>
<comment type="subcellular location">
    <subcellularLocation>
        <location evidence="1">Secreted</location>
    </subcellularLocation>
</comment>
<dbReference type="Gene3D" id="2.130.10.130">
    <property type="entry name" value="Integrin alpha, N-terminal"/>
    <property type="match status" value="1"/>
</dbReference>
<dbReference type="EMBL" id="NIZW01000006">
    <property type="protein sequence ID" value="PHQ35603.1"/>
    <property type="molecule type" value="Genomic_DNA"/>
</dbReference>
<comment type="caution">
    <text evidence="8">The sequence shown here is derived from an EMBL/GenBank/DDBJ whole genome shotgun (WGS) entry which is preliminary data.</text>
</comment>
<evidence type="ECO:0000313" key="9">
    <source>
        <dbReference type="Proteomes" id="UP000225740"/>
    </source>
</evidence>
<dbReference type="GO" id="GO:0020037">
    <property type="term" value="F:heme binding"/>
    <property type="evidence" value="ECO:0007669"/>
    <property type="project" value="InterPro"/>
</dbReference>
<feature type="region of interest" description="Disordered" evidence="6">
    <location>
        <begin position="1"/>
        <end position="21"/>
    </location>
</feature>
<evidence type="ECO:0000256" key="4">
    <source>
        <dbReference type="ARBA" id="ARBA00022737"/>
    </source>
</evidence>
<dbReference type="GO" id="GO:0004601">
    <property type="term" value="F:peroxidase activity"/>
    <property type="evidence" value="ECO:0007669"/>
    <property type="project" value="InterPro"/>
</dbReference>
<feature type="region of interest" description="Disordered" evidence="6">
    <location>
        <begin position="604"/>
        <end position="637"/>
    </location>
</feature>
<dbReference type="Gene3D" id="2.180.10.10">
    <property type="entry name" value="RHS repeat-associated core"/>
    <property type="match status" value="5"/>
</dbReference>
<evidence type="ECO:0000256" key="2">
    <source>
        <dbReference type="ARBA" id="ARBA00022525"/>
    </source>
</evidence>
<dbReference type="GO" id="GO:0005576">
    <property type="term" value="C:extracellular region"/>
    <property type="evidence" value="ECO:0007669"/>
    <property type="project" value="UniProtKB-SubCell"/>
</dbReference>
<evidence type="ECO:0000256" key="3">
    <source>
        <dbReference type="ARBA" id="ARBA00022729"/>
    </source>
</evidence>
<dbReference type="SUPFAM" id="SSF63446">
    <property type="entry name" value="Type I dockerin domain"/>
    <property type="match status" value="1"/>
</dbReference>
<dbReference type="InterPro" id="IPR022385">
    <property type="entry name" value="Rhs_assc_core"/>
</dbReference>
<feature type="compositionally biased region" description="Basic residues" evidence="6">
    <location>
        <begin position="1"/>
        <end position="20"/>
    </location>
</feature>
<dbReference type="PROSITE" id="PS50292">
    <property type="entry name" value="PEROXIDASE_3"/>
    <property type="match status" value="1"/>
</dbReference>
<dbReference type="Pfam" id="PF13517">
    <property type="entry name" value="FG-GAP_3"/>
    <property type="match status" value="1"/>
</dbReference>
<evidence type="ECO:0000256" key="6">
    <source>
        <dbReference type="SAM" id="MobiDB-lite"/>
    </source>
</evidence>
<organism evidence="8 9">
    <name type="scientific">Rhodopirellula bahusiensis</name>
    <dbReference type="NCBI Taxonomy" id="2014065"/>
    <lineage>
        <taxon>Bacteria</taxon>
        <taxon>Pseudomonadati</taxon>
        <taxon>Planctomycetota</taxon>
        <taxon>Planctomycetia</taxon>
        <taxon>Pirellulales</taxon>
        <taxon>Pirellulaceae</taxon>
        <taxon>Rhodopirellula</taxon>
    </lineage>
</organism>
<feature type="compositionally biased region" description="Polar residues" evidence="6">
    <location>
        <begin position="628"/>
        <end position="637"/>
    </location>
</feature>
<dbReference type="Gene3D" id="1.10.640.10">
    <property type="entry name" value="Haem peroxidase domain superfamily, animal type"/>
    <property type="match status" value="2"/>
</dbReference>
<dbReference type="InterPro" id="IPR010255">
    <property type="entry name" value="Haem_peroxidase_sf"/>
</dbReference>
<dbReference type="GO" id="GO:0000272">
    <property type="term" value="P:polysaccharide catabolic process"/>
    <property type="evidence" value="ECO:0007669"/>
    <property type="project" value="InterPro"/>
</dbReference>
<dbReference type="InterPro" id="IPR028994">
    <property type="entry name" value="Integrin_alpha_N"/>
</dbReference>
<evidence type="ECO:0000313" key="8">
    <source>
        <dbReference type="EMBL" id="PHQ35603.1"/>
    </source>
</evidence>
<reference evidence="8 9" key="1">
    <citation type="submission" date="2017-06" db="EMBL/GenBank/DDBJ databases">
        <title>Description of Rhodopirellula bahusiensis sp. nov.</title>
        <authorList>
            <person name="Kizina J."/>
            <person name="Harder J."/>
        </authorList>
    </citation>
    <scope>NUCLEOTIDE SEQUENCE [LARGE SCALE GENOMIC DNA]</scope>
    <source>
        <strain evidence="8 9">SWK21</strain>
    </source>
</reference>
<evidence type="ECO:0000259" key="7">
    <source>
        <dbReference type="Pfam" id="PF25023"/>
    </source>
</evidence>
<dbReference type="PRINTS" id="PR00457">
    <property type="entry name" value="ANPEROXIDASE"/>
</dbReference>
<keyword evidence="3" id="KW-0732">Signal</keyword>
<dbReference type="InterPro" id="IPR037120">
    <property type="entry name" value="Haem_peroxidase_sf_animal"/>
</dbReference>
<name>A0A2G1W999_9BACT</name>
<dbReference type="InterPro" id="IPR013517">
    <property type="entry name" value="FG-GAP"/>
</dbReference>
<dbReference type="Pfam" id="PF00404">
    <property type="entry name" value="Dockerin_1"/>
    <property type="match status" value="1"/>
</dbReference>
<proteinExistence type="predicted"/>
<dbReference type="Pfam" id="PF05593">
    <property type="entry name" value="RHS_repeat"/>
    <property type="match status" value="1"/>
</dbReference>
<feature type="domain" description="Teneurin-like YD-shell" evidence="7">
    <location>
        <begin position="3421"/>
        <end position="3566"/>
    </location>
</feature>
<dbReference type="PANTHER" id="PTHR11475">
    <property type="entry name" value="OXIDASE/PEROXIDASE"/>
    <property type="match status" value="1"/>
</dbReference>
<dbReference type="InterPro" id="IPR002105">
    <property type="entry name" value="Dockerin_1_rpt"/>
</dbReference>
<dbReference type="InterPro" id="IPR036439">
    <property type="entry name" value="Dockerin_dom_sf"/>
</dbReference>
<dbReference type="InterPro" id="IPR056823">
    <property type="entry name" value="TEN-like_YD-shell"/>
</dbReference>
<evidence type="ECO:0000256" key="1">
    <source>
        <dbReference type="ARBA" id="ARBA00004613"/>
    </source>
</evidence>
<dbReference type="InterPro" id="IPR006530">
    <property type="entry name" value="YD"/>
</dbReference>
<gene>
    <name evidence="8" type="ORF">CEE69_08215</name>
</gene>
<accession>A0A2G1W999</accession>